<keyword evidence="6 10" id="KW-0133">Cell shape</keyword>
<dbReference type="SUPFAM" id="SSF53623">
    <property type="entry name" value="MurD-like peptide ligases, catalytic domain"/>
    <property type="match status" value="1"/>
</dbReference>
<dbReference type="Gene3D" id="3.40.1390.10">
    <property type="entry name" value="MurE/MurF, N-terminal domain"/>
    <property type="match status" value="1"/>
</dbReference>
<dbReference type="Gene3D" id="3.40.1190.10">
    <property type="entry name" value="Mur-like, catalytic domain"/>
    <property type="match status" value="1"/>
</dbReference>
<evidence type="ECO:0000256" key="11">
    <source>
        <dbReference type="RuleBase" id="RU004136"/>
    </source>
</evidence>
<dbReference type="SUPFAM" id="SSF53244">
    <property type="entry name" value="MurD-like peptide ligases, peptide-binding domain"/>
    <property type="match status" value="1"/>
</dbReference>
<dbReference type="PANTHER" id="PTHR43024">
    <property type="entry name" value="UDP-N-ACETYLMURAMOYL-TRIPEPTIDE--D-ALANYL-D-ALANINE LIGASE"/>
    <property type="match status" value="1"/>
</dbReference>
<dbReference type="Gene3D" id="3.90.190.20">
    <property type="entry name" value="Mur ligase, C-terminal domain"/>
    <property type="match status" value="1"/>
</dbReference>
<evidence type="ECO:0000256" key="8">
    <source>
        <dbReference type="ARBA" id="ARBA00023306"/>
    </source>
</evidence>
<evidence type="ECO:0000256" key="7">
    <source>
        <dbReference type="ARBA" id="ARBA00022984"/>
    </source>
</evidence>
<dbReference type="InterPro" id="IPR036615">
    <property type="entry name" value="Mur_ligase_C_dom_sf"/>
</dbReference>
<evidence type="ECO:0000256" key="2">
    <source>
        <dbReference type="ARBA" id="ARBA00022598"/>
    </source>
</evidence>
<sequence>MSLWNAAAAQAATHGTLCGPAAWTATGVSIDSRSIVAGDLFIALSGPSHDGHDHVKAAIDAGAVAAVVHTIPQGCDALPLLLVADTMTGLQDLGRAARARSAARIVAVTGSVGKTGSKEMLALALAAQGKTHWSVGSFNNHWGVPLSLARMPADCAYGVFELGMNHAGELIALTKMVRPHVAVITSIEAVHSAFFATTEDIADAKAEIFAGLEAGGIAVLPRDNRHYRRLVAAAKAAGVKHSQSFGSHIDSDARMLDCAVDPEDTAVFALLHDQAIAYRVGVPGLHWGMNSLAVLLAVEALGGDDHKAAHSLSAMRPPKGRGQRHVIAWKNGSIEVIDESYNASPVSMKAAIATLAAARPGKPGRRIAILGDMLELGQSAPALHAHLAEAAALWGTDLVCTAGPLMAHLHAALPEGRRGPHAANSTELADTIKTVVKAGDVVVVKGSAGSRMAVIVKTLLEG</sequence>
<evidence type="ECO:0000256" key="5">
    <source>
        <dbReference type="ARBA" id="ARBA00022840"/>
    </source>
</evidence>
<reference evidence="15 16" key="1">
    <citation type="submission" date="2021-04" db="EMBL/GenBank/DDBJ databases">
        <title>Magnetospirillum sulfuroxidans sp. nov., a facultative chemolithoautotrophic sulfur-oxidizing alphaproteobacterium isolated from freshwater sediment and proposals for Paramagetospirillum gen. nov., and Magnetospirillaceae fam. nov.</title>
        <authorList>
            <person name="Koziaeva V."/>
            <person name="Geelhoed J.S."/>
            <person name="Sorokin D.Y."/>
            <person name="Grouzdev D.S."/>
        </authorList>
    </citation>
    <scope>NUCLEOTIDE SEQUENCE [LARGE SCALE GENOMIC DNA]</scope>
    <source>
        <strain evidence="15 16">J10</strain>
    </source>
</reference>
<dbReference type="SUPFAM" id="SSF63418">
    <property type="entry name" value="MurE/MurF N-terminal domain"/>
    <property type="match status" value="1"/>
</dbReference>
<dbReference type="Proteomes" id="UP000680714">
    <property type="component" value="Unassembled WGS sequence"/>
</dbReference>
<evidence type="ECO:0000259" key="14">
    <source>
        <dbReference type="Pfam" id="PF08245"/>
    </source>
</evidence>
<evidence type="ECO:0000313" key="15">
    <source>
        <dbReference type="EMBL" id="MBR9971122.1"/>
    </source>
</evidence>
<feature type="domain" description="Mur ligase C-terminal" evidence="13">
    <location>
        <begin position="332"/>
        <end position="447"/>
    </location>
</feature>
<comment type="caution">
    <text evidence="15">The sequence shown here is derived from an EMBL/GenBank/DDBJ whole genome shotgun (WGS) entry which is preliminary data.</text>
</comment>
<accession>A0ABS5I9N0</accession>
<evidence type="ECO:0000256" key="10">
    <source>
        <dbReference type="HAMAP-Rule" id="MF_02019"/>
    </source>
</evidence>
<keyword evidence="3 10" id="KW-0132">Cell division</keyword>
<evidence type="ECO:0000256" key="1">
    <source>
        <dbReference type="ARBA" id="ARBA00022490"/>
    </source>
</evidence>
<dbReference type="Pfam" id="PF02875">
    <property type="entry name" value="Mur_ligase_C"/>
    <property type="match status" value="1"/>
</dbReference>
<dbReference type="InterPro" id="IPR051046">
    <property type="entry name" value="MurCDEF_CellWall_CoF430Synth"/>
</dbReference>
<keyword evidence="2 10" id="KW-0436">Ligase</keyword>
<proteinExistence type="inferred from homology"/>
<dbReference type="EC" id="6.3.2.10" evidence="10 11"/>
<keyword evidence="1 10" id="KW-0963">Cytoplasm</keyword>
<dbReference type="InterPro" id="IPR013221">
    <property type="entry name" value="Mur_ligase_cen"/>
</dbReference>
<keyword evidence="4 10" id="KW-0547">Nucleotide-binding</keyword>
<feature type="domain" description="Mur ligase N-terminal catalytic" evidence="12">
    <location>
        <begin position="26"/>
        <end position="70"/>
    </location>
</feature>
<evidence type="ECO:0000256" key="9">
    <source>
        <dbReference type="ARBA" id="ARBA00023316"/>
    </source>
</evidence>
<dbReference type="InterPro" id="IPR004101">
    <property type="entry name" value="Mur_ligase_C"/>
</dbReference>
<evidence type="ECO:0000313" key="16">
    <source>
        <dbReference type="Proteomes" id="UP000680714"/>
    </source>
</evidence>
<comment type="subcellular location">
    <subcellularLocation>
        <location evidence="10 11">Cytoplasm</location>
    </subcellularLocation>
</comment>
<evidence type="ECO:0000256" key="6">
    <source>
        <dbReference type="ARBA" id="ARBA00022960"/>
    </source>
</evidence>
<dbReference type="PANTHER" id="PTHR43024:SF1">
    <property type="entry name" value="UDP-N-ACETYLMURAMOYL-TRIPEPTIDE--D-ALANYL-D-ALANINE LIGASE"/>
    <property type="match status" value="1"/>
</dbReference>
<comment type="pathway">
    <text evidence="10 11">Cell wall biogenesis; peptidoglycan biosynthesis.</text>
</comment>
<keyword evidence="8 10" id="KW-0131">Cell cycle</keyword>
<dbReference type="Pfam" id="PF08245">
    <property type="entry name" value="Mur_ligase_M"/>
    <property type="match status" value="1"/>
</dbReference>
<comment type="function">
    <text evidence="10 11">Involved in cell wall formation. Catalyzes the final step in the synthesis of UDP-N-acetylmuramoyl-pentapeptide, the precursor of murein.</text>
</comment>
<dbReference type="GO" id="GO:0016874">
    <property type="term" value="F:ligase activity"/>
    <property type="evidence" value="ECO:0007669"/>
    <property type="project" value="UniProtKB-KW"/>
</dbReference>
<comment type="similarity">
    <text evidence="10">Belongs to the MurCDEF family. MurF subfamily.</text>
</comment>
<dbReference type="Pfam" id="PF01225">
    <property type="entry name" value="Mur_ligase"/>
    <property type="match status" value="1"/>
</dbReference>
<dbReference type="EMBL" id="JAGTUF010000003">
    <property type="protein sequence ID" value="MBR9971122.1"/>
    <property type="molecule type" value="Genomic_DNA"/>
</dbReference>
<organism evidence="15 16">
    <name type="scientific">Magnetospirillum sulfuroxidans</name>
    <dbReference type="NCBI Taxonomy" id="611300"/>
    <lineage>
        <taxon>Bacteria</taxon>
        <taxon>Pseudomonadati</taxon>
        <taxon>Pseudomonadota</taxon>
        <taxon>Alphaproteobacteria</taxon>
        <taxon>Rhodospirillales</taxon>
        <taxon>Rhodospirillaceae</taxon>
        <taxon>Magnetospirillum</taxon>
    </lineage>
</organism>
<dbReference type="InterPro" id="IPR000713">
    <property type="entry name" value="Mur_ligase_N"/>
</dbReference>
<keyword evidence="16" id="KW-1185">Reference proteome</keyword>
<dbReference type="InterPro" id="IPR036565">
    <property type="entry name" value="Mur-like_cat_sf"/>
</dbReference>
<dbReference type="RefSeq" id="WP_211546637.1">
    <property type="nucleotide sequence ID" value="NZ_JAGTUF010000003.1"/>
</dbReference>
<name>A0ABS5I9N0_9PROT</name>
<dbReference type="HAMAP" id="MF_02019">
    <property type="entry name" value="MurF"/>
    <property type="match status" value="1"/>
</dbReference>
<comment type="catalytic activity">
    <reaction evidence="10 11">
        <text>D-alanyl-D-alanine + UDP-N-acetyl-alpha-D-muramoyl-L-alanyl-gamma-D-glutamyl-meso-2,6-diaminopimelate + ATP = UDP-N-acetyl-alpha-D-muramoyl-L-alanyl-gamma-D-glutamyl-meso-2,6-diaminopimeloyl-D-alanyl-D-alanine + ADP + phosphate + H(+)</text>
        <dbReference type="Rhea" id="RHEA:28374"/>
        <dbReference type="ChEBI" id="CHEBI:15378"/>
        <dbReference type="ChEBI" id="CHEBI:30616"/>
        <dbReference type="ChEBI" id="CHEBI:43474"/>
        <dbReference type="ChEBI" id="CHEBI:57822"/>
        <dbReference type="ChEBI" id="CHEBI:61386"/>
        <dbReference type="ChEBI" id="CHEBI:83905"/>
        <dbReference type="ChEBI" id="CHEBI:456216"/>
        <dbReference type="EC" id="6.3.2.10"/>
    </reaction>
</comment>
<evidence type="ECO:0000256" key="4">
    <source>
        <dbReference type="ARBA" id="ARBA00022741"/>
    </source>
</evidence>
<gene>
    <name evidence="10" type="primary">murF</name>
    <name evidence="15" type="ORF">KEC16_05275</name>
</gene>
<dbReference type="InterPro" id="IPR005863">
    <property type="entry name" value="UDP-N-AcMur_synth"/>
</dbReference>
<feature type="domain" description="Mur ligase central" evidence="14">
    <location>
        <begin position="108"/>
        <end position="297"/>
    </location>
</feature>
<dbReference type="NCBIfam" id="TIGR01143">
    <property type="entry name" value="murF"/>
    <property type="match status" value="1"/>
</dbReference>
<dbReference type="InterPro" id="IPR035911">
    <property type="entry name" value="MurE/MurF_N"/>
</dbReference>
<keyword evidence="9 10" id="KW-0961">Cell wall biogenesis/degradation</keyword>
<protein>
    <recommendedName>
        <fullName evidence="10 11">UDP-N-acetylmuramoyl-tripeptide--D-alanyl-D-alanine ligase</fullName>
        <ecNumber evidence="10 11">6.3.2.10</ecNumber>
    </recommendedName>
    <alternativeName>
        <fullName evidence="10">D-alanyl-D-alanine-adding enzyme</fullName>
    </alternativeName>
</protein>
<evidence type="ECO:0000256" key="3">
    <source>
        <dbReference type="ARBA" id="ARBA00022618"/>
    </source>
</evidence>
<evidence type="ECO:0000259" key="13">
    <source>
        <dbReference type="Pfam" id="PF02875"/>
    </source>
</evidence>
<keyword evidence="7 10" id="KW-0573">Peptidoglycan synthesis</keyword>
<evidence type="ECO:0000259" key="12">
    <source>
        <dbReference type="Pfam" id="PF01225"/>
    </source>
</evidence>
<dbReference type="NCBIfam" id="NF010693">
    <property type="entry name" value="PRK14093.1"/>
    <property type="match status" value="1"/>
</dbReference>
<comment type="caution">
    <text evidence="10">Lacks conserved residue(s) required for the propagation of feature annotation.</text>
</comment>
<keyword evidence="5 10" id="KW-0067">ATP-binding</keyword>